<protein>
    <submittedName>
        <fullName evidence="2">Angiopoietin-related 7</fullName>
    </submittedName>
</protein>
<dbReference type="Proteomes" id="UP001152795">
    <property type="component" value="Unassembled WGS sequence"/>
</dbReference>
<dbReference type="PROSITE" id="PS50026">
    <property type="entry name" value="EGF_3"/>
    <property type="match status" value="1"/>
</dbReference>
<dbReference type="Gene3D" id="2.10.25.10">
    <property type="entry name" value="Laminin"/>
    <property type="match status" value="1"/>
</dbReference>
<name>A0A7D9ILG3_PARCT</name>
<dbReference type="InterPro" id="IPR013320">
    <property type="entry name" value="ConA-like_dom_sf"/>
</dbReference>
<gene>
    <name evidence="2" type="ORF">PACLA_8A000341</name>
</gene>
<feature type="non-terminal residue" evidence="2">
    <location>
        <position position="1"/>
    </location>
</feature>
<evidence type="ECO:0000256" key="1">
    <source>
        <dbReference type="PROSITE-ProRule" id="PRU00076"/>
    </source>
</evidence>
<comment type="caution">
    <text evidence="2">The sequence shown here is derived from an EMBL/GenBank/DDBJ whole genome shotgun (WGS) entry which is preliminary data.</text>
</comment>
<dbReference type="EMBL" id="CACRXK020007158">
    <property type="protein sequence ID" value="CAB4011467.1"/>
    <property type="molecule type" value="Genomic_DNA"/>
</dbReference>
<keyword evidence="1" id="KW-0245">EGF-like domain</keyword>
<comment type="caution">
    <text evidence="1">Lacks conserved residue(s) required for the propagation of feature annotation.</text>
</comment>
<feature type="disulfide bond" evidence="1">
    <location>
        <begin position="167"/>
        <end position="176"/>
    </location>
</feature>
<dbReference type="AlphaFoldDB" id="A0A7D9ILG3"/>
<accession>A0A7D9ILG3</accession>
<dbReference type="InterPro" id="IPR000742">
    <property type="entry name" value="EGF"/>
</dbReference>
<reference evidence="2" key="1">
    <citation type="submission" date="2020-04" db="EMBL/GenBank/DDBJ databases">
        <authorList>
            <person name="Alioto T."/>
            <person name="Alioto T."/>
            <person name="Gomez Garrido J."/>
        </authorList>
    </citation>
    <scope>NUCLEOTIDE SEQUENCE</scope>
    <source>
        <strain evidence="2">A484AB</strain>
    </source>
</reference>
<sequence length="262" mass="29821">MHWGIMNMLNQFKSLALYLHFCTSGKYSVLLLLFWLLHIIKCQGINAADFCFDGNREDHRLNFPHILKRLQAKSRIECILLCFNEDVCCRSINYKKNSLSVEKGNCELLHVTPAEEPGLLEEHPGYDHYVLLQPNRDSTKLNCPDLPCLNGGRCVGGCGNKSSFCNCSRSYAGKYCDKICVDALRFRGNNIIEYGIFVRPSQPLNYFSACSWIKTTEDSDKAILSYAYEFDGTEVSNGLLIFLNPYLRIYFKPVGADPIIKI</sequence>
<feature type="disulfide bond" evidence="1">
    <location>
        <begin position="148"/>
        <end position="165"/>
    </location>
</feature>
<keyword evidence="3" id="KW-1185">Reference proteome</keyword>
<evidence type="ECO:0000313" key="3">
    <source>
        <dbReference type="Proteomes" id="UP001152795"/>
    </source>
</evidence>
<dbReference type="PROSITE" id="PS00022">
    <property type="entry name" value="EGF_1"/>
    <property type="match status" value="1"/>
</dbReference>
<keyword evidence="1" id="KW-1015">Disulfide bond</keyword>
<dbReference type="SUPFAM" id="SSF49899">
    <property type="entry name" value="Concanavalin A-like lectins/glucanases"/>
    <property type="match status" value="1"/>
</dbReference>
<dbReference type="SUPFAM" id="SSF57414">
    <property type="entry name" value="Hairpin loop containing domain-like"/>
    <property type="match status" value="1"/>
</dbReference>
<dbReference type="Gene3D" id="3.50.4.10">
    <property type="entry name" value="Hepatocyte Growth Factor"/>
    <property type="match status" value="1"/>
</dbReference>
<organism evidence="2 3">
    <name type="scientific">Paramuricea clavata</name>
    <name type="common">Red gorgonian</name>
    <name type="synonym">Violescent sea-whip</name>
    <dbReference type="NCBI Taxonomy" id="317549"/>
    <lineage>
        <taxon>Eukaryota</taxon>
        <taxon>Metazoa</taxon>
        <taxon>Cnidaria</taxon>
        <taxon>Anthozoa</taxon>
        <taxon>Octocorallia</taxon>
        <taxon>Malacalcyonacea</taxon>
        <taxon>Plexauridae</taxon>
        <taxon>Paramuricea</taxon>
    </lineage>
</organism>
<evidence type="ECO:0000313" key="2">
    <source>
        <dbReference type="EMBL" id="CAB4011467.1"/>
    </source>
</evidence>
<proteinExistence type="predicted"/>